<organism evidence="2 3">
    <name type="scientific">Ravibacter arvi</name>
    <dbReference type="NCBI Taxonomy" id="2051041"/>
    <lineage>
        <taxon>Bacteria</taxon>
        <taxon>Pseudomonadati</taxon>
        <taxon>Bacteroidota</taxon>
        <taxon>Cytophagia</taxon>
        <taxon>Cytophagales</taxon>
        <taxon>Spirosomataceae</taxon>
        <taxon>Ravibacter</taxon>
    </lineage>
</organism>
<keyword evidence="3" id="KW-1185">Reference proteome</keyword>
<evidence type="ECO:0000313" key="3">
    <source>
        <dbReference type="Proteomes" id="UP001501508"/>
    </source>
</evidence>
<evidence type="ECO:0008006" key="4">
    <source>
        <dbReference type="Google" id="ProtNLM"/>
    </source>
</evidence>
<evidence type="ECO:0000256" key="1">
    <source>
        <dbReference type="SAM" id="Phobius"/>
    </source>
</evidence>
<feature type="transmembrane region" description="Helical" evidence="1">
    <location>
        <begin position="126"/>
        <end position="146"/>
    </location>
</feature>
<feature type="transmembrane region" description="Helical" evidence="1">
    <location>
        <begin position="86"/>
        <end position="106"/>
    </location>
</feature>
<comment type="caution">
    <text evidence="2">The sequence shown here is derived from an EMBL/GenBank/DDBJ whole genome shotgun (WGS) entry which is preliminary data.</text>
</comment>
<protein>
    <recommendedName>
        <fullName evidence="4">DUF1361 domain-containing protein</fullName>
    </recommendedName>
</protein>
<feature type="transmembrane region" description="Helical" evidence="1">
    <location>
        <begin position="207"/>
        <end position="229"/>
    </location>
</feature>
<dbReference type="InterPro" id="IPR009793">
    <property type="entry name" value="DUF1361"/>
</dbReference>
<evidence type="ECO:0000313" key="2">
    <source>
        <dbReference type="EMBL" id="GAA4443809.1"/>
    </source>
</evidence>
<feature type="transmembrane region" description="Helical" evidence="1">
    <location>
        <begin position="158"/>
        <end position="176"/>
    </location>
</feature>
<gene>
    <name evidence="2" type="ORF">GCM10023091_33000</name>
</gene>
<reference evidence="3" key="1">
    <citation type="journal article" date="2019" name="Int. J. Syst. Evol. Microbiol.">
        <title>The Global Catalogue of Microorganisms (GCM) 10K type strain sequencing project: providing services to taxonomists for standard genome sequencing and annotation.</title>
        <authorList>
            <consortium name="The Broad Institute Genomics Platform"/>
            <consortium name="The Broad Institute Genome Sequencing Center for Infectious Disease"/>
            <person name="Wu L."/>
            <person name="Ma J."/>
        </authorList>
    </citation>
    <scope>NUCLEOTIDE SEQUENCE [LARGE SCALE GENOMIC DNA]</scope>
    <source>
        <strain evidence="3">JCM 31920</strain>
    </source>
</reference>
<proteinExistence type="predicted"/>
<feature type="transmembrane region" description="Helical" evidence="1">
    <location>
        <begin position="21"/>
        <end position="45"/>
    </location>
</feature>
<accession>A0ABP8M3F6</accession>
<keyword evidence="1" id="KW-1133">Transmembrane helix</keyword>
<dbReference type="EMBL" id="BAABEY010000030">
    <property type="protein sequence ID" value="GAA4443809.1"/>
    <property type="molecule type" value="Genomic_DNA"/>
</dbReference>
<dbReference type="Pfam" id="PF07099">
    <property type="entry name" value="DUF1361"/>
    <property type="match status" value="1"/>
</dbReference>
<name>A0ABP8M3F6_9BACT</name>
<feature type="transmembrane region" description="Helical" evidence="1">
    <location>
        <begin position="57"/>
        <end position="74"/>
    </location>
</feature>
<dbReference type="Proteomes" id="UP001501508">
    <property type="component" value="Unassembled WGS sequence"/>
</dbReference>
<sequence length="236" mass="27448">MFFSRYRLSRIDFHRDKESVVTIEGVVALLLLLILSLAAVVYHLIRIQYNGAVDFSLDWNLFLSWIPLLIAYVARVHSRARPKQYPVTILLSFSWLLFFPNAPYMITDLIHLSVDYGRNITWHDAIMLFYYAQVSLINGLISLYWVHHAWLRVFGGRIGNILLLLSLPLAGYGIYLGRIKRLNSWDIITDPVRHLGLVVKDITEKTAILFAAEFALLLGMLYLVLWVLLRYRIRKV</sequence>
<keyword evidence="1" id="KW-0812">Transmembrane</keyword>
<dbReference type="RefSeq" id="WP_345031210.1">
    <property type="nucleotide sequence ID" value="NZ_BAABEY010000030.1"/>
</dbReference>
<keyword evidence="1" id="KW-0472">Membrane</keyword>